<accession>A0A5N7IM86</accession>
<dbReference type="Proteomes" id="UP000342249">
    <property type="component" value="Unassembled WGS sequence"/>
</dbReference>
<dbReference type="InterPro" id="IPR036390">
    <property type="entry name" value="WH_DNA-bd_sf"/>
</dbReference>
<protein>
    <submittedName>
        <fullName evidence="3">PadR family transcriptional regulator</fullName>
    </submittedName>
</protein>
<organism evidence="3 4">
    <name type="scientific">Clostridium estertheticum</name>
    <dbReference type="NCBI Taxonomy" id="238834"/>
    <lineage>
        <taxon>Bacteria</taxon>
        <taxon>Bacillati</taxon>
        <taxon>Bacillota</taxon>
        <taxon>Clostridia</taxon>
        <taxon>Eubacteriales</taxon>
        <taxon>Clostridiaceae</taxon>
        <taxon>Clostridium</taxon>
    </lineage>
</organism>
<dbReference type="AlphaFoldDB" id="A0A5N7IM86"/>
<dbReference type="PANTHER" id="PTHR43252">
    <property type="entry name" value="TRANSCRIPTIONAL REGULATOR YQJI"/>
    <property type="match status" value="1"/>
</dbReference>
<evidence type="ECO:0000259" key="1">
    <source>
        <dbReference type="Pfam" id="PF03551"/>
    </source>
</evidence>
<dbReference type="PANTHER" id="PTHR43252:SF6">
    <property type="entry name" value="NEGATIVE TRANSCRIPTION REGULATOR PADR"/>
    <property type="match status" value="1"/>
</dbReference>
<dbReference type="InterPro" id="IPR005149">
    <property type="entry name" value="Tscrpt_reg_PadR_N"/>
</dbReference>
<dbReference type="Gene3D" id="1.10.10.10">
    <property type="entry name" value="Winged helix-like DNA-binding domain superfamily/Winged helix DNA-binding domain"/>
    <property type="match status" value="1"/>
</dbReference>
<sequence length="174" mass="20249">MTKFIILGFLMTENMTGYDIKQKMSISTSNFMDASFGSIYPSLKKLEQKKLICFDEIVENGKLKKVYYITEQGKEEFMTWLRAPIETSKTSAASALSKIFFFDNLSNEEIISSINTYIEAITILKNNLLSIKKLLNNHDNNFEICTLNFGLDFYEFSIDWYKNYLDKRLNVKNS</sequence>
<evidence type="ECO:0000313" key="3">
    <source>
        <dbReference type="EMBL" id="MPQ62030.1"/>
    </source>
</evidence>
<name>A0A5N7IM86_9CLOT</name>
<reference evidence="3 4" key="1">
    <citation type="journal article" date="2019" name="Lett. Appl. Microbiol.">
        <title>A case of 'blown pack' spoilage of vacuum-packaged pork likely associated with Clostridium estertheticum in Canada.</title>
        <authorList>
            <person name="Zhang P."/>
            <person name="Ward P."/>
            <person name="McMullen L.M."/>
            <person name="Yang X."/>
        </authorList>
    </citation>
    <scope>NUCLEOTIDE SEQUENCE [LARGE SCALE GENOMIC DNA]</scope>
    <source>
        <strain evidence="3 4">MA19</strain>
    </source>
</reference>
<dbReference type="InterPro" id="IPR018309">
    <property type="entry name" value="Tscrpt_reg_PadR_C"/>
</dbReference>
<dbReference type="EMBL" id="SPSF01000017">
    <property type="protein sequence ID" value="MPQ62030.1"/>
    <property type="molecule type" value="Genomic_DNA"/>
</dbReference>
<feature type="domain" description="Transcription regulator PadR N-terminal" evidence="1">
    <location>
        <begin position="6"/>
        <end position="77"/>
    </location>
</feature>
<dbReference type="SUPFAM" id="SSF46785">
    <property type="entry name" value="Winged helix' DNA-binding domain"/>
    <property type="match status" value="1"/>
</dbReference>
<dbReference type="Pfam" id="PF10400">
    <property type="entry name" value="Vir_act_alpha_C"/>
    <property type="match status" value="1"/>
</dbReference>
<feature type="domain" description="Transcription regulator PadR C-terminal" evidence="2">
    <location>
        <begin position="96"/>
        <end position="165"/>
    </location>
</feature>
<evidence type="ECO:0000259" key="2">
    <source>
        <dbReference type="Pfam" id="PF10400"/>
    </source>
</evidence>
<dbReference type="Pfam" id="PF03551">
    <property type="entry name" value="PadR"/>
    <property type="match status" value="1"/>
</dbReference>
<gene>
    <name evidence="3" type="ORF">E4V82_07885</name>
</gene>
<dbReference type="RefSeq" id="WP_152751858.1">
    <property type="nucleotide sequence ID" value="NZ_SPSE01000019.1"/>
</dbReference>
<proteinExistence type="predicted"/>
<comment type="caution">
    <text evidence="3">The sequence shown here is derived from an EMBL/GenBank/DDBJ whole genome shotgun (WGS) entry which is preliminary data.</text>
</comment>
<evidence type="ECO:0000313" key="4">
    <source>
        <dbReference type="Proteomes" id="UP000342249"/>
    </source>
</evidence>
<dbReference type="InterPro" id="IPR036388">
    <property type="entry name" value="WH-like_DNA-bd_sf"/>
</dbReference>